<accession>A0ABW4EAV3</accession>
<comment type="caution">
    <text evidence="1">The sequence shown here is derived from an EMBL/GenBank/DDBJ whole genome shotgun (WGS) entry which is preliminary data.</text>
</comment>
<dbReference type="Pfam" id="PF13596">
    <property type="entry name" value="PAS_10"/>
    <property type="match status" value="1"/>
</dbReference>
<dbReference type="Proteomes" id="UP001597252">
    <property type="component" value="Unassembled WGS sequence"/>
</dbReference>
<dbReference type="RefSeq" id="WP_125753928.1">
    <property type="nucleotide sequence ID" value="NZ_JBHTON010000057.1"/>
</dbReference>
<reference evidence="2" key="1">
    <citation type="journal article" date="2019" name="Int. J. Syst. Evol. Microbiol.">
        <title>The Global Catalogue of Microorganisms (GCM) 10K type strain sequencing project: providing services to taxonomists for standard genome sequencing and annotation.</title>
        <authorList>
            <consortium name="The Broad Institute Genomics Platform"/>
            <consortium name="The Broad Institute Genome Sequencing Center for Infectious Disease"/>
            <person name="Wu L."/>
            <person name="Ma J."/>
        </authorList>
    </citation>
    <scope>NUCLEOTIDE SEQUENCE [LARGE SCALE GENOMIC DNA]</scope>
    <source>
        <strain evidence="2">CCM 8903</strain>
    </source>
</reference>
<dbReference type="EMBL" id="JBHTON010000057">
    <property type="protein sequence ID" value="MFD1486298.1"/>
    <property type="molecule type" value="Genomic_DNA"/>
</dbReference>
<dbReference type="InterPro" id="IPR035965">
    <property type="entry name" value="PAS-like_dom_sf"/>
</dbReference>
<sequence>MIDPKMTLDDNQILHTPSGEISLAALRVLLNTLPFEVDYVDADDRFKWFSQNQPRIFARTADQVGRKVLECHPGKSRDKVAHILEDFHAGTKDHVEFWLPLHGKLVYISYSALRDEAGEYLGCFEFTGDVTHIQSLQGMKNLGNSRDLR</sequence>
<keyword evidence="2" id="KW-1185">Reference proteome</keyword>
<gene>
    <name evidence="1" type="ORF">ACFQ5J_13785</name>
</gene>
<dbReference type="SUPFAM" id="SSF55785">
    <property type="entry name" value="PYP-like sensor domain (PAS domain)"/>
    <property type="match status" value="1"/>
</dbReference>
<dbReference type="Gene3D" id="3.30.450.20">
    <property type="entry name" value="PAS domain"/>
    <property type="match status" value="1"/>
</dbReference>
<name>A0ABW4EAV3_9LACO</name>
<organism evidence="1 2">
    <name type="scientific">Lacticaseibacillus baoqingensis</name>
    <dbReference type="NCBI Taxonomy" id="2486013"/>
    <lineage>
        <taxon>Bacteria</taxon>
        <taxon>Bacillati</taxon>
        <taxon>Bacillota</taxon>
        <taxon>Bacilli</taxon>
        <taxon>Lactobacillales</taxon>
        <taxon>Lactobacillaceae</taxon>
        <taxon>Lacticaseibacillus</taxon>
    </lineage>
</organism>
<proteinExistence type="predicted"/>
<evidence type="ECO:0000313" key="2">
    <source>
        <dbReference type="Proteomes" id="UP001597252"/>
    </source>
</evidence>
<protein>
    <submittedName>
        <fullName evidence="1">PAS domain-containing protein</fullName>
    </submittedName>
</protein>
<evidence type="ECO:0000313" key="1">
    <source>
        <dbReference type="EMBL" id="MFD1486298.1"/>
    </source>
</evidence>